<dbReference type="GeneID" id="109714679"/>
<reference evidence="2" key="2">
    <citation type="submission" date="2025-08" db="UniProtKB">
        <authorList>
            <consortium name="RefSeq"/>
        </authorList>
    </citation>
    <scope>IDENTIFICATION</scope>
    <source>
        <tissue evidence="2">Leaf</tissue>
    </source>
</reference>
<dbReference type="RefSeq" id="XP_020094963.1">
    <property type="nucleotide sequence ID" value="XM_020239374.1"/>
</dbReference>
<evidence type="ECO:0000313" key="2">
    <source>
        <dbReference type="RefSeq" id="XP_020094963.1"/>
    </source>
</evidence>
<protein>
    <submittedName>
        <fullName evidence="2">Uncharacterized protein LOC109714679</fullName>
    </submittedName>
</protein>
<name>A0A6P5FNB0_ANACO</name>
<keyword evidence="1" id="KW-1185">Reference proteome</keyword>
<organism evidence="1 2">
    <name type="scientific">Ananas comosus</name>
    <name type="common">Pineapple</name>
    <name type="synonym">Ananas ananas</name>
    <dbReference type="NCBI Taxonomy" id="4615"/>
    <lineage>
        <taxon>Eukaryota</taxon>
        <taxon>Viridiplantae</taxon>
        <taxon>Streptophyta</taxon>
        <taxon>Embryophyta</taxon>
        <taxon>Tracheophyta</taxon>
        <taxon>Spermatophyta</taxon>
        <taxon>Magnoliopsida</taxon>
        <taxon>Liliopsida</taxon>
        <taxon>Poales</taxon>
        <taxon>Bromeliaceae</taxon>
        <taxon>Bromelioideae</taxon>
        <taxon>Ananas</taxon>
    </lineage>
</organism>
<proteinExistence type="predicted"/>
<reference evidence="1" key="1">
    <citation type="journal article" date="2015" name="Nat. Genet.">
        <title>The pineapple genome and the evolution of CAM photosynthesis.</title>
        <authorList>
            <person name="Ming R."/>
            <person name="VanBuren R."/>
            <person name="Wai C.M."/>
            <person name="Tang H."/>
            <person name="Schatz M.C."/>
            <person name="Bowers J.E."/>
            <person name="Lyons E."/>
            <person name="Wang M.L."/>
            <person name="Chen J."/>
            <person name="Biggers E."/>
            <person name="Zhang J."/>
            <person name="Huang L."/>
            <person name="Zhang L."/>
            <person name="Miao W."/>
            <person name="Zhang J."/>
            <person name="Ye Z."/>
            <person name="Miao C."/>
            <person name="Lin Z."/>
            <person name="Wang H."/>
            <person name="Zhou H."/>
            <person name="Yim W.C."/>
            <person name="Priest H.D."/>
            <person name="Zheng C."/>
            <person name="Woodhouse M."/>
            <person name="Edger P.P."/>
            <person name="Guyot R."/>
            <person name="Guo H.B."/>
            <person name="Guo H."/>
            <person name="Zheng G."/>
            <person name="Singh R."/>
            <person name="Sharma A."/>
            <person name="Min X."/>
            <person name="Zheng Y."/>
            <person name="Lee H."/>
            <person name="Gurtowski J."/>
            <person name="Sedlazeck F.J."/>
            <person name="Harkess A."/>
            <person name="McKain M.R."/>
            <person name="Liao Z."/>
            <person name="Fang J."/>
            <person name="Liu J."/>
            <person name="Zhang X."/>
            <person name="Zhang Q."/>
            <person name="Hu W."/>
            <person name="Qin Y."/>
            <person name="Wang K."/>
            <person name="Chen L.Y."/>
            <person name="Shirley N."/>
            <person name="Lin Y.R."/>
            <person name="Liu L.Y."/>
            <person name="Hernandez A.G."/>
            <person name="Wright C.L."/>
            <person name="Bulone V."/>
            <person name="Tuskan G.A."/>
            <person name="Heath K."/>
            <person name="Zee F."/>
            <person name="Moore P.H."/>
            <person name="Sunkar R."/>
            <person name="Leebens-Mack J.H."/>
            <person name="Mockler T."/>
            <person name="Bennetzen J.L."/>
            <person name="Freeling M."/>
            <person name="Sankoff D."/>
            <person name="Paterson A.H."/>
            <person name="Zhu X."/>
            <person name="Yang X."/>
            <person name="Smith J.A."/>
            <person name="Cushman J.C."/>
            <person name="Paull R.E."/>
            <person name="Yu Q."/>
        </authorList>
    </citation>
    <scope>NUCLEOTIDE SEQUENCE [LARGE SCALE GENOMIC DNA]</scope>
    <source>
        <strain evidence="1">cv. F153</strain>
    </source>
</reference>
<sequence>MAKGERGEEDYSRLRDVRVSLDRVAAAAEAEAEAEAEGGGGGGGGFSLCFWLYLSSSARPSSVILRQTTSDVRGSMSLLRSERGQTDSLSLWCSTKKKLHSAGSSFPMD</sequence>
<dbReference type="AlphaFoldDB" id="A0A6P5FNB0"/>
<accession>A0A6P5FNB0</accession>
<evidence type="ECO:0000313" key="1">
    <source>
        <dbReference type="Proteomes" id="UP000515123"/>
    </source>
</evidence>
<gene>
    <name evidence="2" type="primary">LOC109714679</name>
</gene>
<dbReference type="Proteomes" id="UP000515123">
    <property type="component" value="Linkage group 8"/>
</dbReference>